<dbReference type="EMBL" id="MT142314">
    <property type="protein sequence ID" value="QJA77994.1"/>
    <property type="molecule type" value="Genomic_DNA"/>
</dbReference>
<sequence length="93" mass="10818">MDNTSLKLWYTADMKKNNFRKINAKRRITRLLGQIEKEKECLVSRPEYVIDTPEMSPYLHKLYEEADYLAGVLGGVDKSGLQRDRKRAIIKSA</sequence>
<evidence type="ECO:0000313" key="1">
    <source>
        <dbReference type="EMBL" id="QJA77994.1"/>
    </source>
</evidence>
<name>A0A6M3K8D7_9ZZZZ</name>
<accession>A0A6M3K8D7</accession>
<organism evidence="1">
    <name type="scientific">viral metagenome</name>
    <dbReference type="NCBI Taxonomy" id="1070528"/>
    <lineage>
        <taxon>unclassified sequences</taxon>
        <taxon>metagenomes</taxon>
        <taxon>organismal metagenomes</taxon>
    </lineage>
</organism>
<dbReference type="AlphaFoldDB" id="A0A6M3K8D7"/>
<proteinExistence type="predicted"/>
<gene>
    <name evidence="1" type="ORF">MM415A01170_0001</name>
</gene>
<reference evidence="1" key="1">
    <citation type="submission" date="2020-03" db="EMBL/GenBank/DDBJ databases">
        <title>The deep terrestrial virosphere.</title>
        <authorList>
            <person name="Holmfeldt K."/>
            <person name="Nilsson E."/>
            <person name="Simone D."/>
            <person name="Lopez-Fernandez M."/>
            <person name="Wu X."/>
            <person name="de Brujin I."/>
            <person name="Lundin D."/>
            <person name="Andersson A."/>
            <person name="Bertilsson S."/>
            <person name="Dopson M."/>
        </authorList>
    </citation>
    <scope>NUCLEOTIDE SEQUENCE</scope>
    <source>
        <strain evidence="1">MM415A01170</strain>
    </source>
</reference>
<protein>
    <submittedName>
        <fullName evidence="1">Uncharacterized protein</fullName>
    </submittedName>
</protein>